<keyword evidence="1" id="KW-0812">Transmembrane</keyword>
<feature type="transmembrane region" description="Helical" evidence="1">
    <location>
        <begin position="170"/>
        <end position="191"/>
    </location>
</feature>
<feature type="transmembrane region" description="Helical" evidence="1">
    <location>
        <begin position="405"/>
        <end position="423"/>
    </location>
</feature>
<dbReference type="Proteomes" id="UP001589532">
    <property type="component" value="Unassembled WGS sequence"/>
</dbReference>
<dbReference type="EMBL" id="JBHMBW010000003">
    <property type="protein sequence ID" value="MFB9622719.1"/>
    <property type="molecule type" value="Genomic_DNA"/>
</dbReference>
<feature type="transmembrane region" description="Helical" evidence="1">
    <location>
        <begin position="31"/>
        <end position="48"/>
    </location>
</feature>
<feature type="transmembrane region" description="Helical" evidence="1">
    <location>
        <begin position="312"/>
        <end position="335"/>
    </location>
</feature>
<keyword evidence="1" id="KW-0472">Membrane</keyword>
<keyword evidence="1" id="KW-1133">Transmembrane helix</keyword>
<gene>
    <name evidence="2" type="ORF">ACFFSA_06465</name>
</gene>
<evidence type="ECO:0008006" key="4">
    <source>
        <dbReference type="Google" id="ProtNLM"/>
    </source>
</evidence>
<feature type="transmembrane region" description="Helical" evidence="1">
    <location>
        <begin position="462"/>
        <end position="483"/>
    </location>
</feature>
<evidence type="ECO:0000313" key="2">
    <source>
        <dbReference type="EMBL" id="MFB9622719.1"/>
    </source>
</evidence>
<dbReference type="RefSeq" id="WP_344987571.1">
    <property type="nucleotide sequence ID" value="NZ_BAAAXV010000001.1"/>
</dbReference>
<keyword evidence="3" id="KW-1185">Reference proteome</keyword>
<feature type="transmembrane region" description="Helical" evidence="1">
    <location>
        <begin position="435"/>
        <end position="456"/>
    </location>
</feature>
<feature type="transmembrane region" description="Helical" evidence="1">
    <location>
        <begin position="221"/>
        <end position="242"/>
    </location>
</feature>
<evidence type="ECO:0000313" key="3">
    <source>
        <dbReference type="Proteomes" id="UP001589532"/>
    </source>
</evidence>
<reference evidence="2 3" key="1">
    <citation type="submission" date="2024-09" db="EMBL/GenBank/DDBJ databases">
        <authorList>
            <person name="Sun Q."/>
            <person name="Mori K."/>
        </authorList>
    </citation>
    <scope>NUCLEOTIDE SEQUENCE [LARGE SCALE GENOMIC DNA]</scope>
    <source>
        <strain evidence="2 3">JCM 3143</strain>
    </source>
</reference>
<proteinExistence type="predicted"/>
<organism evidence="2 3">
    <name type="scientific">Nonomuraea helvata</name>
    <dbReference type="NCBI Taxonomy" id="37484"/>
    <lineage>
        <taxon>Bacteria</taxon>
        <taxon>Bacillati</taxon>
        <taxon>Actinomycetota</taxon>
        <taxon>Actinomycetes</taxon>
        <taxon>Streptosporangiales</taxon>
        <taxon>Streptosporangiaceae</taxon>
        <taxon>Nonomuraea</taxon>
    </lineage>
</organism>
<comment type="caution">
    <text evidence="2">The sequence shown here is derived from an EMBL/GenBank/DDBJ whole genome shotgun (WGS) entry which is preliminary data.</text>
</comment>
<evidence type="ECO:0000256" key="1">
    <source>
        <dbReference type="SAM" id="Phobius"/>
    </source>
</evidence>
<accession>A0ABV5RVB6</accession>
<protein>
    <recommendedName>
        <fullName evidence="4">ABC transporter permease</fullName>
    </recommendedName>
</protein>
<sequence length="493" mass="51003">MNAFAAAGRALGYLSLTAWLRRVRELRPWRMLLLLAVAALVSLLQLKLRLLALAPPGQDGVAGRVTVIAPLVLPLLLLTATRRSPLRLATADVSWLLTAPGGGRAVLARHLLAGPARFSLMVLAAGTLSRWAAGLDPAPAWQPAAACAVLLLLFRLAACARHLLALGPAATLLATRAAGAVWGVAMLASYASDLPTAAWLRLAPLAQGLMDVAFEPAPGSAFPLLAALASLVCAVALLVAVADGYQEPADSAAREAAGAREVLRHSNSGQELGAERFRPGVASLGHQPAFAAERAVLYRALAQERRALADRLVMPAVLLVAVAGLLVTAPAYAWVPLLLAVPHLLGEHLVSGLAVERDHDFVPVTGMRMERVLIWANTLPAARTAATLEALWLPQILSPAIAVDLWWAGVLLAPVTAVLIAGVSDLAGTLVGPMAARYVLALGLCALGWAPSAALLASHAPVAAVGSLSLATAVACSGAVWLVTSSAGWRGPR</sequence>
<name>A0ABV5RVB6_9ACTN</name>
<feature type="transmembrane region" description="Helical" evidence="1">
    <location>
        <begin position="60"/>
        <end position="78"/>
    </location>
</feature>